<sequence>MPLDAPNFERTLDDELAGFLIDKLAQARHVKESLEQAKSSIELDLAKADRYVIDCERRLASLGLNPSLKPEKTSSQNKPDVNPPLFGDYKKPLVKPDDSAYDPTWSYLDKIRYVLRNPSKYGFPLFKGAGSVVKAIFKEEPNFRPDEKAAIIQVAPQVSRVVKVGDAVKVPSPYNKTDFYFVSAEWFDEKGQIKTPYEAVMKELNLPLSR</sequence>
<dbReference type="RefSeq" id="WP_305011678.1">
    <property type="nucleotide sequence ID" value="NZ_JAUQSX010000005.1"/>
</dbReference>
<dbReference type="Proteomes" id="UP001167796">
    <property type="component" value="Unassembled WGS sequence"/>
</dbReference>
<evidence type="ECO:0000313" key="2">
    <source>
        <dbReference type="Proteomes" id="UP001167796"/>
    </source>
</evidence>
<dbReference type="EMBL" id="JAUQSX010000005">
    <property type="protein sequence ID" value="MDO7846995.1"/>
    <property type="molecule type" value="Genomic_DNA"/>
</dbReference>
<comment type="caution">
    <text evidence="1">The sequence shown here is derived from an EMBL/GenBank/DDBJ whole genome shotgun (WGS) entry which is preliminary data.</text>
</comment>
<keyword evidence="2" id="KW-1185">Reference proteome</keyword>
<gene>
    <name evidence="1" type="ORF">Q5H92_11550</name>
</gene>
<protein>
    <submittedName>
        <fullName evidence="1">Uncharacterized protein</fullName>
    </submittedName>
</protein>
<organism evidence="1 2">
    <name type="scientific">Hymenobacter mellowenesis</name>
    <dbReference type="NCBI Taxonomy" id="3063995"/>
    <lineage>
        <taxon>Bacteria</taxon>
        <taxon>Pseudomonadati</taxon>
        <taxon>Bacteroidota</taxon>
        <taxon>Cytophagia</taxon>
        <taxon>Cytophagales</taxon>
        <taxon>Hymenobacteraceae</taxon>
        <taxon>Hymenobacter</taxon>
    </lineage>
</organism>
<accession>A0ABT9ACU4</accession>
<name>A0ABT9ACU4_9BACT</name>
<evidence type="ECO:0000313" key="1">
    <source>
        <dbReference type="EMBL" id="MDO7846995.1"/>
    </source>
</evidence>
<proteinExistence type="predicted"/>
<reference evidence="1" key="1">
    <citation type="submission" date="2023-07" db="EMBL/GenBank/DDBJ databases">
        <authorList>
            <person name="Kim M.K."/>
        </authorList>
    </citation>
    <scope>NUCLEOTIDE SEQUENCE</scope>
    <source>
        <strain evidence="1">M29</strain>
    </source>
</reference>